<evidence type="ECO:0000313" key="3">
    <source>
        <dbReference type="Proteomes" id="UP000504621"/>
    </source>
</evidence>
<dbReference type="InterPro" id="IPR002885">
    <property type="entry name" value="PPR_rpt"/>
</dbReference>
<sequence length="811" mass="90170">MKRLTLTVSRCEPSIKALITQNLHPQALRSSLSYHSPLLTDQIYSHFIKSGHSLNPFLCATLVSHFSKHADFSRALSFFLDTPNPDTVSFNSLISGFARSGRTGPVFELFNGLRQLGLKPDVFTLSGLVKGCERLEENEIVHGVCLTLGFGNRAFLVSGLIENYAKSGNLVSAEKCFRECLDVDNVVFTAMISGYFWNGEFDRGREVFVEMRDLGFELNEFSLTGVISGLFDLKEGQQIHGIGVKLGFLFGGSLHFNNAVMGMYSRCGSRMEAVKMFDEITDPDIVSWTERIGAAFDGLEAFGLFSSLQHNGLGVNEYTIINVLSSLAGEEMLSLGKQIQAVCQKEGLLKVVCVGNAFISLYGKCGEMDDARCIFDDMVSQDSVSWNSLIAGYLDNGFVSLAFEMFSNMRDFNVEVNCYTLASILEAVSDSNSLHLGMQIHSYMVKCGLMFDNYIMSCLITTYGRCGTTDEARRVFSDINNISVMRLNAMLSTLVNANCHVDSLDFFRNTVGSILEIDSKTFSIILKACSAMTDLEQGRGIHSLALKSGFYHDCFVETAVIDLYCKCGSIGDAEKAFRYASIDNLAAWNAMITGYAQHGCYNDAFKLYDKMTECGIKPDEITYLGILTSCCHTGLVLEAQHYMNSMVECHGLIPHLEHYACMIDLLGRVGLLEDAKRTIDQMPIGPDARIWQILLSACSIHGNVDLGRIAASKLLELQPNNESAYVLLSNLCASAGMWNAVRKLRREMKEKLLCKEPGSSWIQVKGSMHYFFADDLLHPEHKEIFLELTKLYEHMQASLIVEHDGTFLWDL</sequence>
<keyword evidence="3" id="KW-1185">Reference proteome</keyword>
<proteinExistence type="predicted"/>
<dbReference type="PROSITE" id="PS51375">
    <property type="entry name" value="PPR"/>
    <property type="match status" value="4"/>
</dbReference>
<dbReference type="InterPro" id="IPR011990">
    <property type="entry name" value="TPR-like_helical_dom_sf"/>
</dbReference>
<dbReference type="Pfam" id="PF20431">
    <property type="entry name" value="E_motif"/>
    <property type="match status" value="1"/>
</dbReference>
<dbReference type="Pfam" id="PF13041">
    <property type="entry name" value="PPR_2"/>
    <property type="match status" value="4"/>
</dbReference>
<reference evidence="4" key="1">
    <citation type="submission" date="2025-08" db="UniProtKB">
        <authorList>
            <consortium name="RefSeq"/>
        </authorList>
    </citation>
    <scope>IDENTIFICATION</scope>
    <source>
        <tissue evidence="4">Leaf</tissue>
    </source>
</reference>
<evidence type="ECO:0000256" key="1">
    <source>
        <dbReference type="ARBA" id="ARBA00022737"/>
    </source>
</evidence>
<dbReference type="InterPro" id="IPR046848">
    <property type="entry name" value="E_motif"/>
</dbReference>
<dbReference type="Pfam" id="PF01535">
    <property type="entry name" value="PPR"/>
    <property type="match status" value="3"/>
</dbReference>
<organism evidence="3 4">
    <name type="scientific">Herrania umbratica</name>
    <dbReference type="NCBI Taxonomy" id="108875"/>
    <lineage>
        <taxon>Eukaryota</taxon>
        <taxon>Viridiplantae</taxon>
        <taxon>Streptophyta</taxon>
        <taxon>Embryophyta</taxon>
        <taxon>Tracheophyta</taxon>
        <taxon>Spermatophyta</taxon>
        <taxon>Magnoliopsida</taxon>
        <taxon>eudicotyledons</taxon>
        <taxon>Gunneridae</taxon>
        <taxon>Pentapetalae</taxon>
        <taxon>rosids</taxon>
        <taxon>malvids</taxon>
        <taxon>Malvales</taxon>
        <taxon>Malvaceae</taxon>
        <taxon>Byttnerioideae</taxon>
        <taxon>Herrania</taxon>
    </lineage>
</organism>
<dbReference type="PANTHER" id="PTHR47926">
    <property type="entry name" value="PENTATRICOPEPTIDE REPEAT-CONTAINING PROTEIN"/>
    <property type="match status" value="1"/>
</dbReference>
<dbReference type="FunFam" id="1.25.40.10:FF:000738">
    <property type="entry name" value="Pentatricopeptide repeat-containing protein chloroplastic"/>
    <property type="match status" value="1"/>
</dbReference>
<feature type="repeat" description="PPR" evidence="2">
    <location>
        <begin position="184"/>
        <end position="218"/>
    </location>
</feature>
<accession>A0A6J1AJY0</accession>
<dbReference type="GeneID" id="110418754"/>
<dbReference type="Gene3D" id="1.25.40.10">
    <property type="entry name" value="Tetratricopeptide repeat domain"/>
    <property type="match status" value="5"/>
</dbReference>
<dbReference type="AlphaFoldDB" id="A0A6J1AJY0"/>
<gene>
    <name evidence="4" type="primary">LOC110418754</name>
</gene>
<dbReference type="RefSeq" id="XP_021287238.1">
    <property type="nucleotide sequence ID" value="XM_021431563.1"/>
</dbReference>
<dbReference type="InterPro" id="IPR046960">
    <property type="entry name" value="PPR_At4g14850-like_plant"/>
</dbReference>
<dbReference type="GO" id="GO:0009451">
    <property type="term" value="P:RNA modification"/>
    <property type="evidence" value="ECO:0007669"/>
    <property type="project" value="InterPro"/>
</dbReference>
<dbReference type="OrthoDB" id="1663914at2759"/>
<dbReference type="FunFam" id="1.25.40.10:FF:000144">
    <property type="entry name" value="Pentatricopeptide repeat-containing protein, mitochondrial"/>
    <property type="match status" value="1"/>
</dbReference>
<feature type="repeat" description="PPR" evidence="2">
    <location>
        <begin position="382"/>
        <end position="416"/>
    </location>
</feature>
<feature type="repeat" description="PPR" evidence="2">
    <location>
        <begin position="584"/>
        <end position="618"/>
    </location>
</feature>
<dbReference type="FunFam" id="1.25.40.10:FF:000381">
    <property type="entry name" value="Pentatricopeptide repeat-containing protein"/>
    <property type="match status" value="1"/>
</dbReference>
<feature type="repeat" description="PPR" evidence="2">
    <location>
        <begin position="86"/>
        <end position="120"/>
    </location>
</feature>
<protein>
    <submittedName>
        <fullName evidence="4">Pentatricopeptide repeat-containing protein At2g33680-like</fullName>
    </submittedName>
</protein>
<dbReference type="Proteomes" id="UP000504621">
    <property type="component" value="Unplaced"/>
</dbReference>
<dbReference type="NCBIfam" id="TIGR00756">
    <property type="entry name" value="PPR"/>
    <property type="match status" value="5"/>
</dbReference>
<name>A0A6J1AJY0_9ROSI</name>
<dbReference type="GO" id="GO:0003723">
    <property type="term" value="F:RNA binding"/>
    <property type="evidence" value="ECO:0007669"/>
    <property type="project" value="InterPro"/>
</dbReference>
<keyword evidence="1" id="KW-0677">Repeat</keyword>
<evidence type="ECO:0000256" key="2">
    <source>
        <dbReference type="PROSITE-ProRule" id="PRU00708"/>
    </source>
</evidence>
<evidence type="ECO:0000313" key="4">
    <source>
        <dbReference type="RefSeq" id="XP_021287238.1"/>
    </source>
</evidence>